<evidence type="ECO:0000256" key="6">
    <source>
        <dbReference type="ARBA" id="ARBA00023242"/>
    </source>
</evidence>
<keyword evidence="3" id="KW-0805">Transcription regulation</keyword>
<feature type="compositionally biased region" description="Polar residues" evidence="8">
    <location>
        <begin position="517"/>
        <end position="535"/>
    </location>
</feature>
<evidence type="ECO:0000256" key="5">
    <source>
        <dbReference type="ARBA" id="ARBA00023163"/>
    </source>
</evidence>
<dbReference type="RefSeq" id="XP_017338486.2">
    <property type="nucleotide sequence ID" value="XM_017482997.3"/>
</dbReference>
<comment type="caution">
    <text evidence="7">Lacks conserved residue(s) required for the propagation of feature annotation.</text>
</comment>
<dbReference type="GO" id="GO:0001708">
    <property type="term" value="P:cell fate specification"/>
    <property type="evidence" value="ECO:0007669"/>
    <property type="project" value="TreeGrafter"/>
</dbReference>
<dbReference type="InterPro" id="IPR036960">
    <property type="entry name" value="T-box_sf"/>
</dbReference>
<keyword evidence="5" id="KW-0804">Transcription</keyword>
<dbReference type="GO" id="GO:0016331">
    <property type="term" value="P:morphogenesis of embryonic epithelium"/>
    <property type="evidence" value="ECO:0007669"/>
    <property type="project" value="TreeGrafter"/>
</dbReference>
<feature type="region of interest" description="Disordered" evidence="8">
    <location>
        <begin position="243"/>
        <end position="287"/>
    </location>
</feature>
<reference evidence="10" key="1">
    <citation type="journal article" date="2016" name="Nat. Commun.">
        <title>The channel catfish genome sequence provides insights into the evolution of scale formation in teleosts.</title>
        <authorList>
            <person name="Liu Z."/>
            <person name="Liu S."/>
            <person name="Yao J."/>
            <person name="Bao L."/>
            <person name="Zhang J."/>
            <person name="Li Y."/>
            <person name="Jiang C."/>
            <person name="Sun L."/>
            <person name="Wang R."/>
            <person name="Zhang Y."/>
            <person name="Zhou T."/>
            <person name="Zeng Q."/>
            <person name="Fu Q."/>
            <person name="Gao S."/>
            <person name="Li N."/>
            <person name="Koren S."/>
            <person name="Jiang Y."/>
            <person name="Zimin A."/>
            <person name="Xu P."/>
            <person name="Phillippy A.M."/>
            <person name="Geng X."/>
            <person name="Song L."/>
            <person name="Sun F."/>
            <person name="Li C."/>
            <person name="Wang X."/>
            <person name="Chen A."/>
            <person name="Jin Y."/>
            <person name="Yuan Z."/>
            <person name="Yang Y."/>
            <person name="Tan S."/>
            <person name="Peatman E."/>
            <person name="Lu J."/>
            <person name="Qin Z."/>
            <person name="Dunham R."/>
            <person name="Li Z."/>
            <person name="Sonstegard T."/>
            <person name="Feng J."/>
            <person name="Danzmann R.G."/>
            <person name="Schroeder S."/>
            <person name="Scheffler B."/>
            <person name="Duke M.V."/>
            <person name="Ballard L."/>
            <person name="Kucuktas H."/>
            <person name="Kaltenboeck L."/>
            <person name="Liu H."/>
            <person name="Armbruster J."/>
            <person name="Xie Y."/>
            <person name="Kirby M.L."/>
            <person name="Tian Y."/>
            <person name="Flanagan M.E."/>
            <person name="Mu W."/>
            <person name="Waldbieser G.C."/>
        </authorList>
    </citation>
    <scope>NUCLEOTIDE SEQUENCE [LARGE SCALE GENOMIC DNA]</scope>
    <source>
        <strain evidence="10">SDA103</strain>
    </source>
</reference>
<dbReference type="InterPro" id="IPR018186">
    <property type="entry name" value="TF_T-box_CS"/>
</dbReference>
<dbReference type="PROSITE" id="PS50252">
    <property type="entry name" value="TBOX_3"/>
    <property type="match status" value="1"/>
</dbReference>
<dbReference type="GeneID" id="108273639"/>
<reference evidence="11" key="2">
    <citation type="submission" date="2025-08" db="UniProtKB">
        <authorList>
            <consortium name="RefSeq"/>
        </authorList>
    </citation>
    <scope>IDENTIFICATION</scope>
    <source>
        <tissue evidence="11">Blood</tissue>
    </source>
</reference>
<proteinExistence type="predicted"/>
<dbReference type="PANTHER" id="PTHR11267:SF197">
    <property type="entry name" value="T-BOX TRANSCRIPTION FACTOR TBX6"/>
    <property type="match status" value="1"/>
</dbReference>
<dbReference type="Pfam" id="PF00907">
    <property type="entry name" value="T-box"/>
    <property type="match status" value="1"/>
</dbReference>
<keyword evidence="6 7" id="KW-0539">Nucleus</keyword>
<name>A0A2D0S7T0_ICTPU</name>
<feature type="compositionally biased region" description="Polar residues" evidence="8">
    <location>
        <begin position="579"/>
        <end position="625"/>
    </location>
</feature>
<dbReference type="AlphaFoldDB" id="A0A2D0S7T0"/>
<dbReference type="SUPFAM" id="SSF49417">
    <property type="entry name" value="p53-like transcription factors"/>
    <property type="match status" value="1"/>
</dbReference>
<dbReference type="PRINTS" id="PR00937">
    <property type="entry name" value="TBOX"/>
</dbReference>
<organism evidence="10 11">
    <name type="scientific">Ictalurus punctatus</name>
    <name type="common">Channel catfish</name>
    <name type="synonym">Silurus punctatus</name>
    <dbReference type="NCBI Taxonomy" id="7998"/>
    <lineage>
        <taxon>Eukaryota</taxon>
        <taxon>Metazoa</taxon>
        <taxon>Chordata</taxon>
        <taxon>Craniata</taxon>
        <taxon>Vertebrata</taxon>
        <taxon>Euteleostomi</taxon>
        <taxon>Actinopterygii</taxon>
        <taxon>Neopterygii</taxon>
        <taxon>Teleostei</taxon>
        <taxon>Ostariophysi</taxon>
        <taxon>Siluriformes</taxon>
        <taxon>Ictaluridae</taxon>
        <taxon>Ictalurus</taxon>
    </lineage>
</organism>
<protein>
    <submittedName>
        <fullName evidence="11">T-box transcription factor TBX6</fullName>
    </submittedName>
</protein>
<evidence type="ECO:0000313" key="11">
    <source>
        <dbReference type="RefSeq" id="XP_017338486.2"/>
    </source>
</evidence>
<dbReference type="GO" id="GO:0000785">
    <property type="term" value="C:chromatin"/>
    <property type="evidence" value="ECO:0007669"/>
    <property type="project" value="TreeGrafter"/>
</dbReference>
<feature type="compositionally biased region" description="Low complexity" evidence="8">
    <location>
        <begin position="435"/>
        <end position="470"/>
    </location>
</feature>
<dbReference type="PANTHER" id="PTHR11267">
    <property type="entry name" value="T-BOX PROTEIN-RELATED"/>
    <property type="match status" value="1"/>
</dbReference>
<accession>A0A2D0S7T0</accession>
<feature type="region of interest" description="Disordered" evidence="8">
    <location>
        <begin position="517"/>
        <end position="625"/>
    </location>
</feature>
<feature type="compositionally biased region" description="Low complexity" evidence="8">
    <location>
        <begin position="544"/>
        <end position="555"/>
    </location>
</feature>
<evidence type="ECO:0000256" key="2">
    <source>
        <dbReference type="ARBA" id="ARBA00022473"/>
    </source>
</evidence>
<dbReference type="Proteomes" id="UP000221080">
    <property type="component" value="Chromosome 13"/>
</dbReference>
<dbReference type="InterPro" id="IPR008967">
    <property type="entry name" value="p53-like_TF_DNA-bd_sf"/>
</dbReference>
<evidence type="ECO:0000256" key="7">
    <source>
        <dbReference type="PROSITE-ProRule" id="PRU00201"/>
    </source>
</evidence>
<gene>
    <name evidence="11" type="primary">tbx6</name>
</gene>
<evidence type="ECO:0000256" key="4">
    <source>
        <dbReference type="ARBA" id="ARBA00023125"/>
    </source>
</evidence>
<evidence type="ECO:0000313" key="10">
    <source>
        <dbReference type="Proteomes" id="UP000221080"/>
    </source>
</evidence>
<dbReference type="STRING" id="7998.ENSIPUP00000025193"/>
<dbReference type="Gene3D" id="2.60.40.820">
    <property type="entry name" value="Transcription factor, T-box"/>
    <property type="match status" value="1"/>
</dbReference>
<comment type="subcellular location">
    <subcellularLocation>
        <location evidence="1 7">Nucleus</location>
    </subcellularLocation>
</comment>
<dbReference type="SMART" id="SM00425">
    <property type="entry name" value="TBOX"/>
    <property type="match status" value="1"/>
</dbReference>
<evidence type="ECO:0000259" key="9">
    <source>
        <dbReference type="PROSITE" id="PS50252"/>
    </source>
</evidence>
<keyword evidence="2" id="KW-0217">Developmental protein</keyword>
<feature type="compositionally biased region" description="Polar residues" evidence="8">
    <location>
        <begin position="472"/>
        <end position="482"/>
    </location>
</feature>
<dbReference type="KEGG" id="ipu:108273639"/>
<dbReference type="GO" id="GO:0001756">
    <property type="term" value="P:somitogenesis"/>
    <property type="evidence" value="ECO:0007669"/>
    <property type="project" value="TreeGrafter"/>
</dbReference>
<dbReference type="GO" id="GO:0000981">
    <property type="term" value="F:DNA-binding transcription factor activity, RNA polymerase II-specific"/>
    <property type="evidence" value="ECO:0007669"/>
    <property type="project" value="TreeGrafter"/>
</dbReference>
<feature type="domain" description="T-box" evidence="9">
    <location>
        <begin position="71"/>
        <end position="248"/>
    </location>
</feature>
<dbReference type="CTD" id="6911"/>
<evidence type="ECO:0000256" key="8">
    <source>
        <dbReference type="SAM" id="MobiDB-lite"/>
    </source>
</evidence>
<dbReference type="InterPro" id="IPR046360">
    <property type="entry name" value="T-box_DNA-bd"/>
</dbReference>
<sequence>MLGVEMYPTLALAAQRRGDCCYRDREPPAHVPLYPTSCDMAARSLPPHLLPPHPAKRDNFGKSEDIIKIELENVSLWKQFSTVGTEMIITKKGRRMFPQLKVKVSGLNPSLRYILLLDIIPVDSFRYRFQDDNWQVVGGAEARLPDRVFIHPDSPATGEHWQNRTISFHRAKLTNNTLDGQGYIILHSLHKYQARVHVVETRDVMMWGGAQHTFTFPETQFITVTAYQNNRITELKINSNPFAKGFRENGMNSKKQRDARQKRKLNQPNQDEPLDIESCDPCDSTEVLPQPMGLESTTLSLSDSGFCSDVPSLPEQTVQQHSSGQVFLSSQMNQMPDISEIPNSIENQPQSTSNNEVNNGLLDGSSQMIGLSSYTTFAAPSITPSTHLSVPLSQPTSLYSSLSSTQIDLPSSHSNPTSVQDYSSIVSSHYPTLESSSPITSSSTSPQDSTHISICHASSSPQLPSSSYHSILPSQENLSPHTPTNPPFHSLPQPPCQSINSCAPGLSVDTAQSQAIGGLASSNSTPSDVQESTPTAFPFPPVQSSNNPDSTTPPSQILSQTAFPFPPVAHANGHPDPNQIPTTFPFNSIPESTSTPLNTPSDQDSNTTAFPFPPQTGNTNSSTSLPVQTLASYSFLSSATSHMNPSSYQNLTNSATGSFTQMSSNSINGTRSQVFSNPTVNQIPASSLSSLPASLPTHVIPGSISNSTQTSHISYPLPTSIPSRPPPLQNVAVPTIGSSQVVQALPNISQVHTTMPQSFSTSTFPHIPPQCANSSQIPPQSFAPMTASTAALLPHSALQNHPIPQGSTHTQYPATSTAYPPVAPSEIGSFSQLNPTAPYLPDMVLHSSLLPSLDNTLPSSATSLYNPFPSYPLRLCQDPRSSFHLQLRHIYRQPQHVHANSQGSYLDLGGRPAF</sequence>
<dbReference type="FunFam" id="2.60.40.820:FF:000010">
    <property type="entry name" value="T-box transcription factor TBX6"/>
    <property type="match status" value="1"/>
</dbReference>
<keyword evidence="10" id="KW-1185">Reference proteome</keyword>
<dbReference type="OrthoDB" id="7442607at2759"/>
<feature type="region of interest" description="Disordered" evidence="8">
    <location>
        <begin position="430"/>
        <end position="496"/>
    </location>
</feature>
<dbReference type="PROSITE" id="PS01283">
    <property type="entry name" value="TBOX_1"/>
    <property type="match status" value="1"/>
</dbReference>
<evidence type="ECO:0000256" key="1">
    <source>
        <dbReference type="ARBA" id="ARBA00004123"/>
    </source>
</evidence>
<keyword evidence="4 7" id="KW-0238">DNA-binding</keyword>
<evidence type="ECO:0000256" key="3">
    <source>
        <dbReference type="ARBA" id="ARBA00023015"/>
    </source>
</evidence>
<dbReference type="GO" id="GO:0045893">
    <property type="term" value="P:positive regulation of DNA-templated transcription"/>
    <property type="evidence" value="ECO:0007669"/>
    <property type="project" value="InterPro"/>
</dbReference>
<dbReference type="GO" id="GO:0000978">
    <property type="term" value="F:RNA polymerase II cis-regulatory region sequence-specific DNA binding"/>
    <property type="evidence" value="ECO:0007669"/>
    <property type="project" value="InterPro"/>
</dbReference>
<dbReference type="InterPro" id="IPR001699">
    <property type="entry name" value="TF_T-box"/>
</dbReference>
<dbReference type="GO" id="GO:0005634">
    <property type="term" value="C:nucleus"/>
    <property type="evidence" value="ECO:0007669"/>
    <property type="project" value="UniProtKB-SubCell"/>
</dbReference>